<dbReference type="AlphaFoldDB" id="W6SDM9"/>
<dbReference type="OrthoDB" id="2082051at2"/>
<protein>
    <submittedName>
        <fullName evidence="1">Uncharacterized protein</fullName>
    </submittedName>
</protein>
<reference evidence="1 2" key="1">
    <citation type="submission" date="2013-11" db="EMBL/GenBank/DDBJ databases">
        <title>Complete genome sequence of Clostridum sp. M2/40.</title>
        <authorList>
            <person name="Wibberg D."/>
            <person name="Puehler A."/>
            <person name="Schlueter A."/>
        </authorList>
    </citation>
    <scope>NUCLEOTIDE SEQUENCE [LARGE SCALE GENOMIC DNA]</scope>
    <source>
        <strain evidence="2">M2/40</strain>
    </source>
</reference>
<dbReference type="EMBL" id="HG917868">
    <property type="protein sequence ID" value="CDM67760.1"/>
    <property type="molecule type" value="Genomic_DNA"/>
</dbReference>
<accession>W6SDM9</accession>
<dbReference type="KEGG" id="clt:CM240_0595"/>
<dbReference type="STRING" id="1216932.CM240_0595"/>
<keyword evidence="2" id="KW-1185">Reference proteome</keyword>
<gene>
    <name evidence="1" type="ORF">CM240_0595</name>
</gene>
<dbReference type="RefSeq" id="WP_044036298.1">
    <property type="nucleotide sequence ID" value="NZ_HG917868.1"/>
</dbReference>
<organism evidence="1 2">
    <name type="scientific">Clostridium bornimense</name>
    <dbReference type="NCBI Taxonomy" id="1216932"/>
    <lineage>
        <taxon>Bacteria</taxon>
        <taxon>Bacillati</taxon>
        <taxon>Bacillota</taxon>
        <taxon>Clostridia</taxon>
        <taxon>Eubacteriales</taxon>
        <taxon>Clostridiaceae</taxon>
        <taxon>Clostridium</taxon>
    </lineage>
</organism>
<dbReference type="eggNOG" id="ENOG5033U15">
    <property type="taxonomic scope" value="Bacteria"/>
</dbReference>
<evidence type="ECO:0000313" key="2">
    <source>
        <dbReference type="Proteomes" id="UP000019426"/>
    </source>
</evidence>
<dbReference type="HOGENOM" id="CLU_989375_0_0_9"/>
<proteinExistence type="predicted"/>
<dbReference type="PATRIC" id="fig|1216932.3.peg.582"/>
<dbReference type="Proteomes" id="UP000019426">
    <property type="component" value="Chromosome M2/40_rep1"/>
</dbReference>
<name>W6SDM9_9CLOT</name>
<evidence type="ECO:0000313" key="1">
    <source>
        <dbReference type="EMBL" id="CDM67760.1"/>
    </source>
</evidence>
<sequence>MNHILVLPEEFETKLNEAHADSDIHEKWLQIGVDTVQDMINRVISEMNERFPKLSIINYRVDNKDNIKETIGNRGSSSIYAGYLETENGNVDGLFFYIPPSLNSGNDFLTRQVMPTLLGIYEGISQDMIDLHFNNRPVYILNINETNRSEQRAVKVSFICAELLGFKYLDIFGREFHDILTSLSTEDDEFQISSLADFNRLFAVNGDNELFIVNDEEKVLQLLSDKVTASKNPSAEMYRYCLKVLPAIYMAIDEGYRINIDDFDSVGLSMFDVIRTYISKI</sequence>